<dbReference type="AlphaFoldDB" id="A0A433NAN9"/>
<gene>
    <name evidence="3" type="ORF">F126LOC_009050</name>
    <name evidence="2" type="ORF">H4F48_12945</name>
</gene>
<dbReference type="Proteomes" id="UP000269351">
    <property type="component" value="Chromosome"/>
</dbReference>
<feature type="region of interest" description="Disordered" evidence="1">
    <location>
        <begin position="1"/>
        <end position="58"/>
    </location>
</feature>
<evidence type="ECO:0000313" key="2">
    <source>
        <dbReference type="EMBL" id="MBN3106977.1"/>
    </source>
</evidence>
<dbReference type="Proteomes" id="UP000762586">
    <property type="component" value="Unassembled WGS sequence"/>
</dbReference>
<organism evidence="3 4">
    <name type="scientific">Pectobacterium brasiliense</name>
    <dbReference type="NCBI Taxonomy" id="180957"/>
    <lineage>
        <taxon>Bacteria</taxon>
        <taxon>Pseudomonadati</taxon>
        <taxon>Pseudomonadota</taxon>
        <taxon>Gammaproteobacteria</taxon>
        <taxon>Enterobacterales</taxon>
        <taxon>Pectobacteriaceae</taxon>
        <taxon>Pectobacterium</taxon>
    </lineage>
</organism>
<dbReference type="EMBL" id="JACGET010000013">
    <property type="protein sequence ID" value="MBN3106977.1"/>
    <property type="molecule type" value="Genomic_DNA"/>
</dbReference>
<protein>
    <submittedName>
        <fullName evidence="3">Uncharacterized protein</fullName>
    </submittedName>
</protein>
<evidence type="ECO:0000313" key="5">
    <source>
        <dbReference type="Proteomes" id="UP000762586"/>
    </source>
</evidence>
<name>A0A433NAN9_9GAMM</name>
<dbReference type="EMBL" id="CP065031">
    <property type="protein sequence ID" value="QPK25899.1"/>
    <property type="molecule type" value="Genomic_DNA"/>
</dbReference>
<evidence type="ECO:0000313" key="4">
    <source>
        <dbReference type="Proteomes" id="UP000269351"/>
    </source>
</evidence>
<accession>A0A433NAN9</accession>
<reference evidence="3 4" key="2">
    <citation type="submission" date="2020-11" db="EMBL/GenBank/DDBJ databases">
        <title>Complete genome sequence of Pectobacterium brasiliense strain F126.</title>
        <authorList>
            <person name="Miroshnikov K."/>
            <person name="Vo T.N.H."/>
            <person name="Khodykina M.V."/>
            <person name="Kabanova A.P."/>
            <person name="Shneider M."/>
            <person name="Korzhenkov A."/>
            <person name="Toschakov S.V."/>
            <person name="Miroshnikov K.A."/>
            <person name="Ignatov A.N."/>
            <person name="Mikhailova Y.V."/>
            <person name="Shelenkov A."/>
            <person name="Yanushevich Y.G."/>
            <person name="Evseev P.V."/>
        </authorList>
    </citation>
    <scope>NUCLEOTIDE SEQUENCE [LARGE SCALE GENOMIC DNA]</scope>
    <source>
        <strain evidence="3 4">F126</strain>
    </source>
</reference>
<reference evidence="2 5" key="1">
    <citation type="submission" date="2020-07" db="EMBL/GenBank/DDBJ databases">
        <title>A pangenomic view of the genus Pectobacterium provides insights into genome organization, phylogeny, and virulence.</title>
        <authorList>
            <person name="Jonkheer E."/>
            <person name="Brankovics B."/>
            <person name="Houwers I."/>
            <person name="Van Der Wolf J."/>
            <person name="Bonants P."/>
            <person name="Vreeburg R."/>
            <person name="Bollema R."/>
            <person name="De Haan J."/>
            <person name="Berke L."/>
            <person name="De Ridder D."/>
            <person name="Smit S."/>
            <person name="Van Der Lee T.A.J."/>
        </authorList>
    </citation>
    <scope>NUCLEOTIDE SEQUENCE [LARGE SCALE GENOMIC DNA]</scope>
    <source>
        <strain evidence="2 5">NAK:384</strain>
    </source>
</reference>
<proteinExistence type="predicted"/>
<evidence type="ECO:0000313" key="3">
    <source>
        <dbReference type="EMBL" id="QPK25899.1"/>
    </source>
</evidence>
<keyword evidence="5" id="KW-1185">Reference proteome</keyword>
<dbReference type="RefSeq" id="WP_014915681.1">
    <property type="nucleotide sequence ID" value="NZ_CP059955.1"/>
</dbReference>
<sequence>MLTQDATDYLQADTVPVEPIPIIPNDPTPRPLPDPPPIPDPPPTGPEHEPVTEPPQAR</sequence>
<feature type="compositionally biased region" description="Pro residues" evidence="1">
    <location>
        <begin position="18"/>
        <end position="45"/>
    </location>
</feature>
<evidence type="ECO:0000256" key="1">
    <source>
        <dbReference type="SAM" id="MobiDB-lite"/>
    </source>
</evidence>